<feature type="compositionally biased region" description="Polar residues" evidence="1">
    <location>
        <begin position="153"/>
        <end position="163"/>
    </location>
</feature>
<organism evidence="4 5">
    <name type="scientific">Camelliibacillus cellulosilyticus</name>
    <dbReference type="NCBI Taxonomy" id="2174486"/>
    <lineage>
        <taxon>Bacteria</taxon>
        <taxon>Bacillati</taxon>
        <taxon>Bacillota</taxon>
        <taxon>Bacilli</taxon>
        <taxon>Bacillales</taxon>
        <taxon>Sporolactobacillaceae</taxon>
        <taxon>Camelliibacillus</taxon>
    </lineage>
</organism>
<evidence type="ECO:0000259" key="3">
    <source>
        <dbReference type="Pfam" id="PF13586"/>
    </source>
</evidence>
<dbReference type="Pfam" id="PF05598">
    <property type="entry name" value="DUF772"/>
    <property type="match status" value="1"/>
</dbReference>
<dbReference type="InterPro" id="IPR025668">
    <property type="entry name" value="Tnp_DDE_dom"/>
</dbReference>
<name>A0ABV9GQT3_9BACL</name>
<protein>
    <submittedName>
        <fullName evidence="4">IS5 family transposase</fullName>
    </submittedName>
</protein>
<proteinExistence type="predicted"/>
<feature type="compositionally biased region" description="Acidic residues" evidence="1">
    <location>
        <begin position="140"/>
        <end position="152"/>
    </location>
</feature>
<dbReference type="Pfam" id="PF13586">
    <property type="entry name" value="DDE_Tnp_1_2"/>
    <property type="match status" value="1"/>
</dbReference>
<dbReference type="PANTHER" id="PTHR33803:SF3">
    <property type="entry name" value="BLL1974 PROTEIN"/>
    <property type="match status" value="1"/>
</dbReference>
<gene>
    <name evidence="4" type="ORF">ACFO4N_18060</name>
</gene>
<evidence type="ECO:0000313" key="4">
    <source>
        <dbReference type="EMBL" id="MFC4620594.1"/>
    </source>
</evidence>
<dbReference type="NCBIfam" id="NF033578">
    <property type="entry name" value="transpos_IS5_1"/>
    <property type="match status" value="1"/>
</dbReference>
<reference evidence="5" key="1">
    <citation type="journal article" date="2019" name="Int. J. Syst. Evol. Microbiol.">
        <title>The Global Catalogue of Microorganisms (GCM) 10K type strain sequencing project: providing services to taxonomists for standard genome sequencing and annotation.</title>
        <authorList>
            <consortium name="The Broad Institute Genomics Platform"/>
            <consortium name="The Broad Institute Genome Sequencing Center for Infectious Disease"/>
            <person name="Wu L."/>
            <person name="Ma J."/>
        </authorList>
    </citation>
    <scope>NUCLEOTIDE SEQUENCE [LARGE SCALE GENOMIC DNA]</scope>
    <source>
        <strain evidence="5">CGMCC 1.16306</strain>
    </source>
</reference>
<evidence type="ECO:0000259" key="2">
    <source>
        <dbReference type="Pfam" id="PF05598"/>
    </source>
</evidence>
<dbReference type="RefSeq" id="WP_376847706.1">
    <property type="nucleotide sequence ID" value="NZ_JBHSFW010000037.1"/>
</dbReference>
<dbReference type="PANTHER" id="PTHR33803">
    <property type="entry name" value="IS1478 TRANSPOSASE"/>
    <property type="match status" value="1"/>
</dbReference>
<feature type="region of interest" description="Disordered" evidence="1">
    <location>
        <begin position="135"/>
        <end position="169"/>
    </location>
</feature>
<dbReference type="Proteomes" id="UP001596022">
    <property type="component" value="Unassembled WGS sequence"/>
</dbReference>
<dbReference type="InterPro" id="IPR047710">
    <property type="entry name" value="Transpos_IS5-like"/>
</dbReference>
<dbReference type="EMBL" id="JBHSFW010000037">
    <property type="protein sequence ID" value="MFC4620594.1"/>
    <property type="molecule type" value="Genomic_DNA"/>
</dbReference>
<evidence type="ECO:0000256" key="1">
    <source>
        <dbReference type="SAM" id="MobiDB-lite"/>
    </source>
</evidence>
<feature type="domain" description="Transposase DDE" evidence="3">
    <location>
        <begin position="380"/>
        <end position="472"/>
    </location>
</feature>
<comment type="caution">
    <text evidence="4">The sequence shown here is derived from an EMBL/GenBank/DDBJ whole genome shotgun (WGS) entry which is preliminary data.</text>
</comment>
<sequence>MYEHHADQLILPHEFFLPFGGQLNPNNRWVVLSNLIPWSKAEKEYVKSLGDVRQGHKAFSVRLALGSLIIQERLKLSDEETVRQITENPYLQYFIGLPSFQDEAPFHPSSMTHFRKRLGQDIINQVNEWVTEAQTKPSVEDQEQEDHSDDDQNGTSCSATENANFIDRRDQQTHKGKLLLDATCAPADIAYPTDLRLLNEAREKLEGIIDTLHEPYRGQQRKPRTYRKKARRAYLSVAKQRHPRKKTLRKAIRRQLSFVKRNLKHVETLVAQGGLERLSKQQYRDLLVIQELYRQQWSMYKNKSHRIEDRIVSIHQPHIRPIVRGKSNAPVEFGAKLSVSVVDGFAFLDVLQWDAYHEGSYLQESVEAYHRRYGVYPEAVLADQIYRTRENRQYCKKLGIRLSGPKLGRPLKDSEEDSAQKRIEYQDALDRNAVEGKFGEGKRTYGLGLIRARLRQTSETVIALQFLVMNLEKILRDTFFSFFHLIIRQVFSCHKLRVVSF</sequence>
<feature type="domain" description="Transposase InsH N-terminal" evidence="2">
    <location>
        <begin position="22"/>
        <end position="117"/>
    </location>
</feature>
<evidence type="ECO:0000313" key="5">
    <source>
        <dbReference type="Proteomes" id="UP001596022"/>
    </source>
</evidence>
<accession>A0ABV9GQT3</accession>
<keyword evidence="5" id="KW-1185">Reference proteome</keyword>
<dbReference type="InterPro" id="IPR008490">
    <property type="entry name" value="Transposase_InsH_N"/>
</dbReference>